<reference evidence="2 3" key="1">
    <citation type="submission" date="2018-02" db="EMBL/GenBank/DDBJ databases">
        <title>Mycoplasma marinum and Mycoplasma todarodis sp. nov., moderately halophilic and psychrotolerant mycoplasmas isolated from cephalopods.</title>
        <authorList>
            <person name="Viver T."/>
        </authorList>
    </citation>
    <scope>NUCLEOTIDE SEQUENCE [LARGE SCALE GENOMIC DNA]</scope>
    <source>
        <strain evidence="2 3">PE</strain>
    </source>
</reference>
<comment type="caution">
    <text evidence="2">The sequence shown here is derived from an EMBL/GenBank/DDBJ whole genome shotgun (WGS) entry which is preliminary data.</text>
</comment>
<dbReference type="AlphaFoldDB" id="A0A4R0XK86"/>
<organism evidence="2 3">
    <name type="scientific">Mycoplasma marinum</name>
    <dbReference type="NCBI Taxonomy" id="1937190"/>
    <lineage>
        <taxon>Bacteria</taxon>
        <taxon>Bacillati</taxon>
        <taxon>Mycoplasmatota</taxon>
        <taxon>Mollicutes</taxon>
        <taxon>Mycoplasmataceae</taxon>
        <taxon>Mycoplasma</taxon>
    </lineage>
</organism>
<gene>
    <name evidence="2" type="ORF">C4B24_03145</name>
</gene>
<feature type="chain" id="PRO_5020515056" description="Lipoprotein" evidence="1">
    <location>
        <begin position="24"/>
        <end position="860"/>
    </location>
</feature>
<sequence length="860" mass="97433">MKKQKRIAISIASSLMVATPIIAASCGSTSKKDEQKIHSIYNQGRRTLLLFRDKSKASKEQRRIWDLSVQAVSLAYNSNYSPLIASIIDKTVEQSSLVVQGPDGKKKEVNKKISKSSFGTVSSISTSKKTFDNYSELVKNLSSEKTKEFTFKVKPGIHYVNSKGEVTKYNYKAIDLFYGYIRGIYNNAEVRKQGTINGKNKITPLEDAYMKKVKNSTEFYQNGKLNSRGYDNGNVYLNNLFGIDIKATIDANTGTNFDENKFTIKFQSPQDAAILDNFFTRSQFFHPVSSEKILELNGGYKNFDKPGKFTQILEYGKLIRKNEKVDLSDLLTIGKFYLANYDRDTQSDGIVIKKNEHSYDEKYNKNNRTLKKIQTIYYDPKDADAFNQERKKRFLEDNSESLLFANVKENSTLMEEIKSKGYGEQRRSFEKSLINSVVMNPWYMVSTGNKDALLDDNTSKLLFGTTTKDAQMNPEADDEYFSGRGRIFRSLLNSSINLFGISNQWLPGSSLSKVANYYEPGLNFSTGQTLLGAEEKYPRLGIEHGIATDVEQMQYFIKNNSKEKDVFLKPTEKKYEAVRAGWKNFINNSKQKLGIKGDFVFPLYDYRGTDVKETPATTNAYNTIIKQLNLVTKGLGITFKKFVPKNDKNTNAINKFLTAPVVYVGAGADYDSSISLTQQLLSAYYGYALMPYLVRKALQSKDNSVPTFLENNQNDWNIDGKVSIKDFIDYLKVNKDQYKHALNLGALNKFTLKDWISYRSGGNFNNEDVKLTVNEIDSAAQKFFFSIVGNEKSAVKWTRLLGDYSMADKLSIGYKAYASLGSKPNSTMQTNTIYTAPWLHLASNAIGETMNLLDTYVDLE</sequence>
<dbReference type="OrthoDB" id="395154at2"/>
<proteinExistence type="predicted"/>
<evidence type="ECO:0008006" key="4">
    <source>
        <dbReference type="Google" id="ProtNLM"/>
    </source>
</evidence>
<dbReference type="NCBIfam" id="NF045850">
    <property type="entry name" value="ABC_Mplas_LP"/>
    <property type="match status" value="1"/>
</dbReference>
<accession>A0A4R0XK86</accession>
<keyword evidence="1" id="KW-0732">Signal</keyword>
<dbReference type="RefSeq" id="WP_131599259.1">
    <property type="nucleotide sequence ID" value="NZ_CBDBYK010000013.1"/>
</dbReference>
<keyword evidence="3" id="KW-1185">Reference proteome</keyword>
<feature type="signal peptide" evidence="1">
    <location>
        <begin position="1"/>
        <end position="23"/>
    </location>
</feature>
<evidence type="ECO:0000313" key="2">
    <source>
        <dbReference type="EMBL" id="TCG11053.1"/>
    </source>
</evidence>
<evidence type="ECO:0000256" key="1">
    <source>
        <dbReference type="SAM" id="SignalP"/>
    </source>
</evidence>
<dbReference type="EMBL" id="PSZO01000014">
    <property type="protein sequence ID" value="TCG11053.1"/>
    <property type="molecule type" value="Genomic_DNA"/>
</dbReference>
<dbReference type="Proteomes" id="UP000294192">
    <property type="component" value="Unassembled WGS sequence"/>
</dbReference>
<protein>
    <recommendedName>
        <fullName evidence="4">Lipoprotein</fullName>
    </recommendedName>
</protein>
<name>A0A4R0XK86_9MOLU</name>
<evidence type="ECO:0000313" key="3">
    <source>
        <dbReference type="Proteomes" id="UP000294192"/>
    </source>
</evidence>
<dbReference type="PROSITE" id="PS51257">
    <property type="entry name" value="PROKAR_LIPOPROTEIN"/>
    <property type="match status" value="1"/>
</dbReference>